<dbReference type="AlphaFoldDB" id="A0A6L8KIY6"/>
<evidence type="ECO:0000256" key="4">
    <source>
        <dbReference type="ARBA" id="ARBA00023125"/>
    </source>
</evidence>
<feature type="domain" description="Sigma-54 factor interaction" evidence="6">
    <location>
        <begin position="139"/>
        <end position="368"/>
    </location>
</feature>
<evidence type="ECO:0000313" key="7">
    <source>
        <dbReference type="EMBL" id="MYM25794.1"/>
    </source>
</evidence>
<evidence type="ECO:0000256" key="3">
    <source>
        <dbReference type="ARBA" id="ARBA00023015"/>
    </source>
</evidence>
<dbReference type="InterPro" id="IPR058031">
    <property type="entry name" value="AAA_lid_NorR"/>
</dbReference>
<evidence type="ECO:0000259" key="6">
    <source>
        <dbReference type="PROSITE" id="PS50045"/>
    </source>
</evidence>
<dbReference type="Gene3D" id="1.10.10.60">
    <property type="entry name" value="Homeodomain-like"/>
    <property type="match status" value="1"/>
</dbReference>
<accession>A0A6L8KIY6</accession>
<name>A0A6L8KIY6_9BURK</name>
<dbReference type="PROSITE" id="PS50045">
    <property type="entry name" value="SIGMA54_INTERACT_4"/>
    <property type="match status" value="1"/>
</dbReference>
<dbReference type="GO" id="GO:0005524">
    <property type="term" value="F:ATP binding"/>
    <property type="evidence" value="ECO:0007669"/>
    <property type="project" value="UniProtKB-KW"/>
</dbReference>
<keyword evidence="3" id="KW-0805">Transcription regulation</keyword>
<dbReference type="CDD" id="cd00009">
    <property type="entry name" value="AAA"/>
    <property type="match status" value="1"/>
</dbReference>
<dbReference type="InterPro" id="IPR002078">
    <property type="entry name" value="Sigma_54_int"/>
</dbReference>
<evidence type="ECO:0000256" key="1">
    <source>
        <dbReference type="ARBA" id="ARBA00022741"/>
    </source>
</evidence>
<sequence length="448" mass="49194">MTIRTLLCVSIGDAHTSAELTRCVPDWQVNVALNLAAAEYMLPALQVTIGIVLLDGNTAQLPQLDAFLRKHWELQWIAICHPDALLDAACRQLVHEHCRDFHTWPIDGFRLAHTLGHAQGVAGLRHVAPRRTLSTRMPLVGQSNEIARLRQQILRVASASAPVLIRGESGTGKELVARAIHDHSPRAGGPFVPINCAAIAPSLLQSELFGYERGAFTGATREKQGLLESADGGSVFLDEIGDLPFEQQSALLRFLQERSITRLGATRSIPVEARVIAATHVDLEAAVARGAFREDLYYRLNVLALEVPALRERKEDLAPLAEHFFHKYAAERAARLQGFSLAAQAALRAHHWPGNVRELINRIRRAMVMSEGRLIQPGDLMLTGPVRNNGSECLGGARIRAERYAIESSLSDGKSVTLIAQELGVSRMTLYRLMAKHGIPSPARNRGK</sequence>
<dbReference type="GO" id="GO:0003677">
    <property type="term" value="F:DNA binding"/>
    <property type="evidence" value="ECO:0007669"/>
    <property type="project" value="UniProtKB-KW"/>
</dbReference>
<keyword evidence="1" id="KW-0547">Nucleotide-binding</keyword>
<dbReference type="InterPro" id="IPR003593">
    <property type="entry name" value="AAA+_ATPase"/>
</dbReference>
<evidence type="ECO:0000256" key="5">
    <source>
        <dbReference type="ARBA" id="ARBA00023163"/>
    </source>
</evidence>
<dbReference type="InterPro" id="IPR027417">
    <property type="entry name" value="P-loop_NTPase"/>
</dbReference>
<dbReference type="GO" id="GO:0006355">
    <property type="term" value="P:regulation of DNA-templated transcription"/>
    <property type="evidence" value="ECO:0007669"/>
    <property type="project" value="InterPro"/>
</dbReference>
<dbReference type="Pfam" id="PF20161">
    <property type="entry name" value="VpsR"/>
    <property type="match status" value="1"/>
</dbReference>
<dbReference type="InterPro" id="IPR025943">
    <property type="entry name" value="Sigma_54_int_dom_ATP-bd_2"/>
</dbReference>
<organism evidence="7 8">
    <name type="scientific">Duganella flavida</name>
    <dbReference type="NCBI Taxonomy" id="2692175"/>
    <lineage>
        <taxon>Bacteria</taxon>
        <taxon>Pseudomonadati</taxon>
        <taxon>Pseudomonadota</taxon>
        <taxon>Betaproteobacteria</taxon>
        <taxon>Burkholderiales</taxon>
        <taxon>Oxalobacteraceae</taxon>
        <taxon>Telluria group</taxon>
        <taxon>Duganella</taxon>
    </lineage>
</organism>
<keyword evidence="5" id="KW-0804">Transcription</keyword>
<dbReference type="InterPro" id="IPR025662">
    <property type="entry name" value="Sigma_54_int_dom_ATP-bd_1"/>
</dbReference>
<keyword evidence="8" id="KW-1185">Reference proteome</keyword>
<evidence type="ECO:0000313" key="8">
    <source>
        <dbReference type="Proteomes" id="UP000479335"/>
    </source>
</evidence>
<dbReference type="SMART" id="SM00382">
    <property type="entry name" value="AAA"/>
    <property type="match status" value="1"/>
</dbReference>
<dbReference type="PANTHER" id="PTHR32071">
    <property type="entry name" value="TRANSCRIPTIONAL REGULATORY PROTEIN"/>
    <property type="match status" value="1"/>
</dbReference>
<dbReference type="Gene3D" id="1.10.8.60">
    <property type="match status" value="1"/>
</dbReference>
<dbReference type="InterPro" id="IPR045343">
    <property type="entry name" value="VpsR"/>
</dbReference>
<dbReference type="Pfam" id="PF25601">
    <property type="entry name" value="AAA_lid_14"/>
    <property type="match status" value="1"/>
</dbReference>
<dbReference type="RefSeq" id="WP_161009243.1">
    <property type="nucleotide sequence ID" value="NZ_WWCN01000019.1"/>
</dbReference>
<dbReference type="SUPFAM" id="SSF52540">
    <property type="entry name" value="P-loop containing nucleoside triphosphate hydrolases"/>
    <property type="match status" value="1"/>
</dbReference>
<protein>
    <submittedName>
        <fullName evidence="7">Sigma-54-dependent Fis family transcriptional regulator</fullName>
    </submittedName>
</protein>
<dbReference type="EMBL" id="WWCN01000019">
    <property type="protein sequence ID" value="MYM25794.1"/>
    <property type="molecule type" value="Genomic_DNA"/>
</dbReference>
<dbReference type="PROSITE" id="PS00688">
    <property type="entry name" value="SIGMA54_INTERACT_3"/>
    <property type="match status" value="1"/>
</dbReference>
<dbReference type="PANTHER" id="PTHR32071:SF120">
    <property type="entry name" value="TRANSCRIPTIONAL REGULATOR-RELATED"/>
    <property type="match status" value="1"/>
</dbReference>
<reference evidence="7 8" key="1">
    <citation type="submission" date="2019-12" db="EMBL/GenBank/DDBJ databases">
        <title>Novel species isolated from a subtropical stream in China.</title>
        <authorList>
            <person name="Lu H."/>
        </authorList>
    </citation>
    <scope>NUCLEOTIDE SEQUENCE [LARGE SCALE GENOMIC DNA]</scope>
    <source>
        <strain evidence="7 8">FT135W</strain>
    </source>
</reference>
<proteinExistence type="predicted"/>
<dbReference type="FunFam" id="3.40.50.300:FF:000006">
    <property type="entry name" value="DNA-binding transcriptional regulator NtrC"/>
    <property type="match status" value="1"/>
</dbReference>
<dbReference type="Gene3D" id="3.40.50.300">
    <property type="entry name" value="P-loop containing nucleotide triphosphate hydrolases"/>
    <property type="match status" value="1"/>
</dbReference>
<dbReference type="PROSITE" id="PS00676">
    <property type="entry name" value="SIGMA54_INTERACT_2"/>
    <property type="match status" value="1"/>
</dbReference>
<dbReference type="InterPro" id="IPR025944">
    <property type="entry name" value="Sigma_54_int_dom_CS"/>
</dbReference>
<comment type="caution">
    <text evidence="7">The sequence shown here is derived from an EMBL/GenBank/DDBJ whole genome shotgun (WGS) entry which is preliminary data.</text>
</comment>
<dbReference type="PROSITE" id="PS00675">
    <property type="entry name" value="SIGMA54_INTERACT_1"/>
    <property type="match status" value="1"/>
</dbReference>
<dbReference type="Proteomes" id="UP000479335">
    <property type="component" value="Unassembled WGS sequence"/>
</dbReference>
<keyword evidence="4" id="KW-0238">DNA-binding</keyword>
<gene>
    <name evidence="7" type="ORF">GTP46_24505</name>
</gene>
<dbReference type="Pfam" id="PF00158">
    <property type="entry name" value="Sigma54_activat"/>
    <property type="match status" value="1"/>
</dbReference>
<keyword evidence="2" id="KW-0067">ATP-binding</keyword>
<evidence type="ECO:0000256" key="2">
    <source>
        <dbReference type="ARBA" id="ARBA00022840"/>
    </source>
</evidence>